<dbReference type="Gene3D" id="3.90.1010.10">
    <property type="match status" value="1"/>
</dbReference>
<keyword evidence="3" id="KW-1185">Reference proteome</keyword>
<reference evidence="2 3" key="1">
    <citation type="submission" date="2021-07" db="EMBL/GenBank/DDBJ databases">
        <title>Alteriqipengyuania abyssalis NZ-12B nov, sp.nov isolated from deep sea sponge in pacific ocean.</title>
        <authorList>
            <person name="Tareen S."/>
            <person name="Wink J."/>
        </authorList>
    </citation>
    <scope>NUCLEOTIDE SEQUENCE [LARGE SCALE GENOMIC DNA]</scope>
    <source>
        <strain evidence="2 3">NZ-12B</strain>
    </source>
</reference>
<proteinExistence type="predicted"/>
<dbReference type="RefSeq" id="WP_054527370.1">
    <property type="nucleotide sequence ID" value="NZ_JAHWXP010000001.1"/>
</dbReference>
<organism evidence="2 3">
    <name type="scientific">Alteriqipengyuania abyssalis</name>
    <dbReference type="NCBI Taxonomy" id="2860200"/>
    <lineage>
        <taxon>Bacteria</taxon>
        <taxon>Pseudomonadati</taxon>
        <taxon>Pseudomonadota</taxon>
        <taxon>Alphaproteobacteria</taxon>
        <taxon>Sphingomonadales</taxon>
        <taxon>Erythrobacteraceae</taxon>
        <taxon>Alteriqipengyuania</taxon>
    </lineage>
</organism>
<name>A0ABS7PAL7_9SPHN</name>
<evidence type="ECO:0000259" key="1">
    <source>
        <dbReference type="Pfam" id="PF01592"/>
    </source>
</evidence>
<sequence length="142" mass="14858">MTKLYTPEILSLAVSLAGYPRLSAPDASAEVRSRTCGGTLTLDLALDAEDRVEALGLAVSACAIGQAAAAVFAQAAQGRTAEDMLASLKEIEAWLADENAQLPDWPGFAVLEPARAFPGRHGAILLPWRAATDALCKAAQPR</sequence>
<protein>
    <submittedName>
        <fullName evidence="2">Iron-sulfur cluster assembly scaffold protein</fullName>
    </submittedName>
</protein>
<dbReference type="EMBL" id="JAHWXP010000001">
    <property type="protein sequence ID" value="MBY8336103.1"/>
    <property type="molecule type" value="Genomic_DNA"/>
</dbReference>
<dbReference type="Proteomes" id="UP000759298">
    <property type="component" value="Unassembled WGS sequence"/>
</dbReference>
<feature type="domain" description="NIF system FeS cluster assembly NifU N-terminal" evidence="1">
    <location>
        <begin position="26"/>
        <end position="96"/>
    </location>
</feature>
<dbReference type="SUPFAM" id="SSF82649">
    <property type="entry name" value="SufE/NifU"/>
    <property type="match status" value="1"/>
</dbReference>
<evidence type="ECO:0000313" key="3">
    <source>
        <dbReference type="Proteomes" id="UP000759298"/>
    </source>
</evidence>
<comment type="caution">
    <text evidence="2">The sequence shown here is derived from an EMBL/GenBank/DDBJ whole genome shotgun (WGS) entry which is preliminary data.</text>
</comment>
<accession>A0ABS7PAL7</accession>
<gene>
    <name evidence="2" type="ORF">KYN89_03495</name>
</gene>
<dbReference type="Pfam" id="PF01592">
    <property type="entry name" value="NifU_N"/>
    <property type="match status" value="1"/>
</dbReference>
<evidence type="ECO:0000313" key="2">
    <source>
        <dbReference type="EMBL" id="MBY8336103.1"/>
    </source>
</evidence>
<dbReference type="InterPro" id="IPR002871">
    <property type="entry name" value="NIF_FeS_clus_asmbl_NifU_N"/>
</dbReference>